<keyword evidence="1" id="KW-0496">Mitochondrion</keyword>
<organism evidence="1">
    <name type="scientific">Picea glauca</name>
    <name type="common">White spruce</name>
    <name type="synonym">Pinus glauca</name>
    <dbReference type="NCBI Taxonomy" id="3330"/>
    <lineage>
        <taxon>Eukaryota</taxon>
        <taxon>Viridiplantae</taxon>
        <taxon>Streptophyta</taxon>
        <taxon>Embryophyta</taxon>
        <taxon>Tracheophyta</taxon>
        <taxon>Spermatophyta</taxon>
        <taxon>Pinopsida</taxon>
        <taxon>Pinidae</taxon>
        <taxon>Conifers I</taxon>
        <taxon>Pinales</taxon>
        <taxon>Pinaceae</taxon>
        <taxon>Picea</taxon>
    </lineage>
</organism>
<evidence type="ECO:0000313" key="1">
    <source>
        <dbReference type="EMBL" id="KUM48165.1"/>
    </source>
</evidence>
<sequence length="76" mass="8451">MHLGFPLAARLLVGGGERRRQRWVGGSYCCLVSEATRFNSISFLPYSIISEGNGLLIKADDYQADFTRPLSILCLE</sequence>
<dbReference type="AlphaFoldDB" id="A0A101LZJ2"/>
<dbReference type="EMBL" id="LKAM01000006">
    <property type="protein sequence ID" value="KUM48165.1"/>
    <property type="molecule type" value="Genomic_DNA"/>
</dbReference>
<gene>
    <name evidence="1" type="ORF">ABT39_MTgene5161</name>
</gene>
<reference evidence="1" key="1">
    <citation type="journal article" date="2015" name="Genome Biol. Evol.">
        <title>Organellar Genomes of White Spruce (Picea glauca): Assembly and Annotation.</title>
        <authorList>
            <person name="Jackman S.D."/>
            <person name="Warren R.L."/>
            <person name="Gibb E.A."/>
            <person name="Vandervalk B.P."/>
            <person name="Mohamadi H."/>
            <person name="Chu J."/>
            <person name="Raymond A."/>
            <person name="Pleasance S."/>
            <person name="Coope R."/>
            <person name="Wildung M.R."/>
            <person name="Ritland C.E."/>
            <person name="Bousquet J."/>
            <person name="Jones S.J."/>
            <person name="Bohlmann J."/>
            <person name="Birol I."/>
        </authorList>
    </citation>
    <scope>NUCLEOTIDE SEQUENCE [LARGE SCALE GENOMIC DNA]</scope>
    <source>
        <tissue evidence="1">Flushing bud</tissue>
    </source>
</reference>
<protein>
    <submittedName>
        <fullName evidence="1">Uncharacterized protein</fullName>
    </submittedName>
</protein>
<name>A0A101LZJ2_PICGL</name>
<geneLocation type="mitochondrion" evidence="1"/>
<comment type="caution">
    <text evidence="1">The sequence shown here is derived from an EMBL/GenBank/DDBJ whole genome shotgun (WGS) entry which is preliminary data.</text>
</comment>
<accession>A0A101LZJ2</accession>
<proteinExistence type="predicted"/>